<dbReference type="GO" id="GO:0016740">
    <property type="term" value="F:transferase activity"/>
    <property type="evidence" value="ECO:0007669"/>
    <property type="project" value="UniProtKB-KW"/>
</dbReference>
<evidence type="ECO:0000256" key="4">
    <source>
        <dbReference type="ARBA" id="ARBA00022840"/>
    </source>
</evidence>
<keyword evidence="2" id="KW-0808">Transferase</keyword>
<protein>
    <recommendedName>
        <fullName evidence="9">ABC1 atypical kinase-like domain-containing protein</fullName>
    </recommendedName>
</protein>
<evidence type="ECO:0000259" key="5">
    <source>
        <dbReference type="Pfam" id="PF03109"/>
    </source>
</evidence>
<evidence type="ECO:0000256" key="2">
    <source>
        <dbReference type="ARBA" id="ARBA00022679"/>
    </source>
</evidence>
<dbReference type="InterPro" id="IPR004147">
    <property type="entry name" value="ABC1_dom"/>
</dbReference>
<reference evidence="7 8" key="1">
    <citation type="journal article" date="2020" name="IScience">
        <title>Genome Sequencing of the Endangered Kingdonia uniflora (Circaeasteraceae, Ranunculales) Reveals Potential Mechanisms of Evolutionary Specialization.</title>
        <authorList>
            <person name="Sun Y."/>
            <person name="Deng T."/>
            <person name="Zhang A."/>
            <person name="Moore M.J."/>
            <person name="Landis J.B."/>
            <person name="Lin N."/>
            <person name="Zhang H."/>
            <person name="Zhang X."/>
            <person name="Huang J."/>
            <person name="Zhang X."/>
            <person name="Sun H."/>
            <person name="Wang H."/>
        </authorList>
    </citation>
    <scope>NUCLEOTIDE SEQUENCE [LARGE SCALE GENOMIC DNA]</scope>
    <source>
        <strain evidence="7">TB1705</strain>
        <tissue evidence="7">Leaf</tissue>
    </source>
</reference>
<dbReference type="EMBL" id="JACGCM010002811">
    <property type="protein sequence ID" value="KAF6135148.1"/>
    <property type="molecule type" value="Genomic_DNA"/>
</dbReference>
<keyword evidence="4" id="KW-0067">ATP-binding</keyword>
<comment type="caution">
    <text evidence="7">The sequence shown here is derived from an EMBL/GenBank/DDBJ whole genome shotgun (WGS) entry which is preliminary data.</text>
</comment>
<organism evidence="7 8">
    <name type="scientific">Kingdonia uniflora</name>
    <dbReference type="NCBI Taxonomy" id="39325"/>
    <lineage>
        <taxon>Eukaryota</taxon>
        <taxon>Viridiplantae</taxon>
        <taxon>Streptophyta</taxon>
        <taxon>Embryophyta</taxon>
        <taxon>Tracheophyta</taxon>
        <taxon>Spermatophyta</taxon>
        <taxon>Magnoliopsida</taxon>
        <taxon>Ranunculales</taxon>
        <taxon>Circaeasteraceae</taxon>
        <taxon>Kingdonia</taxon>
    </lineage>
</organism>
<dbReference type="InterPro" id="IPR011009">
    <property type="entry name" value="Kinase-like_dom_sf"/>
</dbReference>
<dbReference type="InterPro" id="IPR034646">
    <property type="entry name" value="ADCK3_dom"/>
</dbReference>
<feature type="domain" description="Reverse transcriptase zinc-binding" evidence="6">
    <location>
        <begin position="298"/>
        <end position="384"/>
    </location>
</feature>
<feature type="domain" description="ABC1 atypical kinase-like" evidence="5">
    <location>
        <begin position="465"/>
        <end position="706"/>
    </location>
</feature>
<dbReference type="CDD" id="cd13970">
    <property type="entry name" value="ABC1_ADCK3"/>
    <property type="match status" value="1"/>
</dbReference>
<gene>
    <name evidence="7" type="ORF">GIB67_035219</name>
</gene>
<evidence type="ECO:0000313" key="7">
    <source>
        <dbReference type="EMBL" id="KAF6135148.1"/>
    </source>
</evidence>
<dbReference type="Pfam" id="PF03109">
    <property type="entry name" value="ABC1"/>
    <property type="match status" value="1"/>
</dbReference>
<evidence type="ECO:0008006" key="9">
    <source>
        <dbReference type="Google" id="ProtNLM"/>
    </source>
</evidence>
<keyword evidence="8" id="KW-1185">Reference proteome</keyword>
<proteinExistence type="inferred from homology"/>
<evidence type="ECO:0000256" key="1">
    <source>
        <dbReference type="ARBA" id="ARBA00009670"/>
    </source>
</evidence>
<keyword evidence="3" id="KW-0547">Nucleotide-binding</keyword>
<comment type="similarity">
    <text evidence="1">Belongs to the protein kinase superfamily. ADCK protein kinase family.</text>
</comment>
<dbReference type="GO" id="GO:0006744">
    <property type="term" value="P:ubiquinone biosynthetic process"/>
    <property type="evidence" value="ECO:0007669"/>
    <property type="project" value="TreeGrafter"/>
</dbReference>
<name>A0A7J7KXT2_9MAGN</name>
<dbReference type="InterPro" id="IPR051409">
    <property type="entry name" value="Atypical_kinase_ADCK"/>
</dbReference>
<dbReference type="GO" id="GO:0005524">
    <property type="term" value="F:ATP binding"/>
    <property type="evidence" value="ECO:0007669"/>
    <property type="project" value="UniProtKB-KW"/>
</dbReference>
<dbReference type="OrthoDB" id="201153at2759"/>
<dbReference type="PANTHER" id="PTHR43851">
    <property type="match status" value="1"/>
</dbReference>
<accession>A0A7J7KXT2</accession>
<evidence type="ECO:0000256" key="3">
    <source>
        <dbReference type="ARBA" id="ARBA00022741"/>
    </source>
</evidence>
<dbReference type="InterPro" id="IPR026960">
    <property type="entry name" value="RVT-Znf"/>
</dbReference>
<evidence type="ECO:0000313" key="8">
    <source>
        <dbReference type="Proteomes" id="UP000541444"/>
    </source>
</evidence>
<dbReference type="Pfam" id="PF13966">
    <property type="entry name" value="zf-RVT"/>
    <property type="match status" value="1"/>
</dbReference>
<dbReference type="AlphaFoldDB" id="A0A7J7KXT2"/>
<dbReference type="SUPFAM" id="SSF56112">
    <property type="entry name" value="Protein kinase-like (PK-like)"/>
    <property type="match status" value="1"/>
</dbReference>
<sequence length="822" mass="91029">MSSFRDLRRLVNGVSLIAKESANRSQFLTTAKSGDFQTLISSSLNKLILTATDLLGFTKGKTHQITRPRSKEENIVFFSSSSDLNPNLGVQSEPEVSRETFEGVGLDSEVVVEGNGGNVSGSEILGENIVVEEVKGESLLAEDAGGGGEVAVTVVPAKKRRLRERRVPSTPFSRALGFAGLGAGLAWGTVQESAKRLVYGTPKSEDKQSALSPLLSEQNAERLALALCRMRGAALKLGQMLSIQDESLVPAPECSVYPLLFSLTNDNYEWSVQEVMNLDRTGDEDRLVWIECAKGVLSVKIFYKALDNPTHDTSITFPKKKIWVPKLPFNVAFFAWTLFLNKALTTDNLRKRKVLVVNFCPICKSDEKFIDHLFLLCPFAESIWIELFIGFGIVWPCFKNVMELLTNWKTRNLVGRERNARKFEGKEKSKASVMVSIKALIFWWSKGTPDMPGTSFEILAALDIVRQGADVMPKSQLNQVLDAELGLNWTSKLQSFDYEPMAAASIGQVHRAVTKDGMQVAMKIQYPGVADSIGSDIENVKLLLNYTNLIPKGLYLDSAIKIAKEELSRECDYELEATSQKQFRSLLCSTEGFYVPIVVDDVSSKRVITTELVSGVPIDKVAVLTQKTRDYVGRKLLELTLKELFVFRFMQTDPNWSNFLYDEATNIINLIDFGAARGFSKSFVDDYLRMVLACANCDSKAVIEMSRRLGFLTGMESEVMLETHIQAGFVVGLPFAKPGGYDFRSTNITQSISNLGATMLQHRLTPPPDEAYSLHRKLSGAFLACIKLGAVVPCRELLLQISEQYQFGDEAGDVLPTSSSVA</sequence>
<dbReference type="Proteomes" id="UP000541444">
    <property type="component" value="Unassembled WGS sequence"/>
</dbReference>
<dbReference type="PANTHER" id="PTHR43851:SF3">
    <property type="entry name" value="COENZYME Q8"/>
    <property type="match status" value="1"/>
</dbReference>
<evidence type="ECO:0000259" key="6">
    <source>
        <dbReference type="Pfam" id="PF13966"/>
    </source>
</evidence>